<keyword evidence="3" id="KW-1185">Reference proteome</keyword>
<evidence type="ECO:0000259" key="1">
    <source>
        <dbReference type="Pfam" id="PF18599"/>
    </source>
</evidence>
<feature type="domain" description="Limiting CO2-inducible protein B/C beta carbonyic anhydrase" evidence="1">
    <location>
        <begin position="78"/>
        <end position="286"/>
    </location>
</feature>
<dbReference type="PANTHER" id="PTHR38016">
    <property type="entry name" value="UNNAMED PRODUCT"/>
    <property type="match status" value="1"/>
</dbReference>
<gene>
    <name evidence="2" type="ORF">PECAL_1P27550</name>
</gene>
<evidence type="ECO:0000313" key="2">
    <source>
        <dbReference type="EMBL" id="CAH0366273.1"/>
    </source>
</evidence>
<dbReference type="InterPro" id="IPR040703">
    <property type="entry name" value="LCIB/C_CA"/>
</dbReference>
<dbReference type="Pfam" id="PF18599">
    <property type="entry name" value="LCIB_C_CA"/>
    <property type="match status" value="1"/>
</dbReference>
<reference evidence="2" key="1">
    <citation type="submission" date="2021-11" db="EMBL/GenBank/DDBJ databases">
        <authorList>
            <consortium name="Genoscope - CEA"/>
            <person name="William W."/>
        </authorList>
    </citation>
    <scope>NUCLEOTIDE SEQUENCE</scope>
</reference>
<dbReference type="PANTHER" id="PTHR38016:SF1">
    <property type="entry name" value="LIMITING CO2-INDUCIBLE PROTEIN B_C BETA CARBONYIC ANHYDRASE DOMAIN-CONTAINING PROTEIN"/>
    <property type="match status" value="1"/>
</dbReference>
<proteinExistence type="predicted"/>
<dbReference type="AlphaFoldDB" id="A0A8J2S9R8"/>
<sequence length="311" mass="32525">RRASQESPKRQRSFSPVAALKRMFSSSKKLSASSLPSLRDETSRVHAHAQSPGRGAAIALQFGATHEPRVAATAALSVARDGGFAKEKLLFSSSTCPDEICCAKAWEPLFDNGVLPAFRLGGLAGLPFAGATGFRAYASHAPDGGGLFVFYGPHVGVSSDGARIGAVAREGQAKESGACGACVGALAWARQQTCQPCVQPADAPGDYQMACVKQAVVRHLPAIDATEGKDEVAVLCDKLCDDIRAGLLEAIDKACPGQPAYLLGGIQINGPTEGPELLAIRHFELRAPDGTLTDKMAALERALDLQVNGFN</sequence>
<comment type="caution">
    <text evidence="2">The sequence shown here is derived from an EMBL/GenBank/DDBJ whole genome shotgun (WGS) entry which is preliminary data.</text>
</comment>
<dbReference type="EMBL" id="CAKKNE010000001">
    <property type="protein sequence ID" value="CAH0366273.1"/>
    <property type="molecule type" value="Genomic_DNA"/>
</dbReference>
<dbReference type="Proteomes" id="UP000789595">
    <property type="component" value="Unassembled WGS sequence"/>
</dbReference>
<organism evidence="2 3">
    <name type="scientific">Pelagomonas calceolata</name>
    <dbReference type="NCBI Taxonomy" id="35677"/>
    <lineage>
        <taxon>Eukaryota</taxon>
        <taxon>Sar</taxon>
        <taxon>Stramenopiles</taxon>
        <taxon>Ochrophyta</taxon>
        <taxon>Pelagophyceae</taxon>
        <taxon>Pelagomonadales</taxon>
        <taxon>Pelagomonadaceae</taxon>
        <taxon>Pelagomonas</taxon>
    </lineage>
</organism>
<name>A0A8J2S9R8_9STRA</name>
<protein>
    <recommendedName>
        <fullName evidence="1">Limiting CO2-inducible protein B/C beta carbonyic anhydrase domain-containing protein</fullName>
    </recommendedName>
</protein>
<evidence type="ECO:0000313" key="3">
    <source>
        <dbReference type="Proteomes" id="UP000789595"/>
    </source>
</evidence>
<feature type="non-terminal residue" evidence="2">
    <location>
        <position position="311"/>
    </location>
</feature>
<accession>A0A8J2S9R8</accession>